<dbReference type="KEGG" id="hro:HELRODRAFT_63069"/>
<keyword evidence="5" id="KW-0808">Transferase</keyword>
<evidence type="ECO:0000313" key="17">
    <source>
        <dbReference type="Proteomes" id="UP000015101"/>
    </source>
</evidence>
<feature type="transmembrane region" description="Helical" evidence="13">
    <location>
        <begin position="440"/>
        <end position="467"/>
    </location>
</feature>
<dbReference type="eggNOG" id="KOG2571">
    <property type="taxonomic scope" value="Eukaryota"/>
</dbReference>
<proteinExistence type="inferred from homology"/>
<dbReference type="OMA" id="AFEINEF"/>
<dbReference type="AlphaFoldDB" id="T1FXA7"/>
<reference evidence="15 17" key="2">
    <citation type="journal article" date="2013" name="Nature">
        <title>Insights into bilaterian evolution from three spiralian genomes.</title>
        <authorList>
            <person name="Simakov O."/>
            <person name="Marletaz F."/>
            <person name="Cho S.J."/>
            <person name="Edsinger-Gonzales E."/>
            <person name="Havlak P."/>
            <person name="Hellsten U."/>
            <person name="Kuo D.H."/>
            <person name="Larsson T."/>
            <person name="Lv J."/>
            <person name="Arendt D."/>
            <person name="Savage R."/>
            <person name="Osoegawa K."/>
            <person name="de Jong P."/>
            <person name="Grimwood J."/>
            <person name="Chapman J.A."/>
            <person name="Shapiro H."/>
            <person name="Aerts A."/>
            <person name="Otillar R.P."/>
            <person name="Terry A.Y."/>
            <person name="Boore J.L."/>
            <person name="Grigoriev I.V."/>
            <person name="Lindberg D.R."/>
            <person name="Seaver E.C."/>
            <person name="Weisblat D.A."/>
            <person name="Putnam N.H."/>
            <person name="Rokhsar D.S."/>
        </authorList>
    </citation>
    <scope>NUCLEOTIDE SEQUENCE</scope>
</reference>
<evidence type="ECO:0000256" key="9">
    <source>
        <dbReference type="ARBA" id="ARBA00023136"/>
    </source>
</evidence>
<protein>
    <recommendedName>
        <fullName evidence="2">chitin synthase</fullName>
        <ecNumber evidence="2">2.4.1.16</ecNumber>
    </recommendedName>
</protein>
<dbReference type="GeneID" id="20213455"/>
<keyword evidence="3" id="KW-1003">Cell membrane</keyword>
<dbReference type="EMBL" id="AMQM01000359">
    <property type="status" value="NOT_ANNOTATED_CDS"/>
    <property type="molecule type" value="Genomic_DNA"/>
</dbReference>
<dbReference type="FunFam" id="3.90.550.10:FF:000139">
    <property type="entry name" value="Chitin synthase 8"/>
    <property type="match status" value="1"/>
</dbReference>
<dbReference type="RefSeq" id="XP_009009892.1">
    <property type="nucleotide sequence ID" value="XM_009011644.1"/>
</dbReference>
<organism evidence="16 17">
    <name type="scientific">Helobdella robusta</name>
    <name type="common">Californian leech</name>
    <dbReference type="NCBI Taxonomy" id="6412"/>
    <lineage>
        <taxon>Eukaryota</taxon>
        <taxon>Metazoa</taxon>
        <taxon>Spiralia</taxon>
        <taxon>Lophotrochozoa</taxon>
        <taxon>Annelida</taxon>
        <taxon>Clitellata</taxon>
        <taxon>Hirudinea</taxon>
        <taxon>Rhynchobdellida</taxon>
        <taxon>Glossiphoniidae</taxon>
        <taxon>Helobdella</taxon>
    </lineage>
</organism>
<feature type="signal peptide" evidence="14">
    <location>
        <begin position="1"/>
        <end position="18"/>
    </location>
</feature>
<dbReference type="InterPro" id="IPR029044">
    <property type="entry name" value="Nucleotide-diphossugar_trans"/>
</dbReference>
<keyword evidence="14" id="KW-0732">Signal</keyword>
<dbReference type="CTD" id="20213455"/>
<keyword evidence="7 13" id="KW-1133">Transmembrane helix</keyword>
<evidence type="ECO:0000256" key="7">
    <source>
        <dbReference type="ARBA" id="ARBA00022989"/>
    </source>
</evidence>
<dbReference type="GO" id="GO:0004100">
    <property type="term" value="F:chitin synthase activity"/>
    <property type="evidence" value="ECO:0000318"/>
    <property type="project" value="GO_Central"/>
</dbReference>
<dbReference type="Pfam" id="PF03142">
    <property type="entry name" value="Chitin_synth_2"/>
    <property type="match status" value="1"/>
</dbReference>
<evidence type="ECO:0000256" key="8">
    <source>
        <dbReference type="ARBA" id="ARBA00023054"/>
    </source>
</evidence>
<dbReference type="SUPFAM" id="SSF53448">
    <property type="entry name" value="Nucleotide-diphospho-sugar transferases"/>
    <property type="match status" value="1"/>
</dbReference>
<dbReference type="EC" id="2.4.1.16" evidence="2"/>
<evidence type="ECO:0000256" key="5">
    <source>
        <dbReference type="ARBA" id="ARBA00022679"/>
    </source>
</evidence>
<name>T1FXA7_HELRO</name>
<dbReference type="OrthoDB" id="370884at2759"/>
<evidence type="ECO:0000256" key="11">
    <source>
        <dbReference type="ARBA" id="ARBA00046329"/>
    </source>
</evidence>
<comment type="similarity">
    <text evidence="11">Belongs to the chitin synthase family. Class IV subfamily.</text>
</comment>
<dbReference type="CDD" id="cd04190">
    <property type="entry name" value="Chitin_synth_C"/>
    <property type="match status" value="1"/>
</dbReference>
<evidence type="ECO:0000256" key="10">
    <source>
        <dbReference type="ARBA" id="ARBA00023180"/>
    </source>
</evidence>
<reference evidence="17" key="1">
    <citation type="submission" date="2012-12" db="EMBL/GenBank/DDBJ databases">
        <authorList>
            <person name="Hellsten U."/>
            <person name="Grimwood J."/>
            <person name="Chapman J.A."/>
            <person name="Shapiro H."/>
            <person name="Aerts A."/>
            <person name="Otillar R.P."/>
            <person name="Terry A.Y."/>
            <person name="Boore J.L."/>
            <person name="Simakov O."/>
            <person name="Marletaz F."/>
            <person name="Cho S.-J."/>
            <person name="Edsinger-Gonzales E."/>
            <person name="Havlak P."/>
            <person name="Kuo D.-H."/>
            <person name="Larsson T."/>
            <person name="Lv J."/>
            <person name="Arendt D."/>
            <person name="Savage R."/>
            <person name="Osoegawa K."/>
            <person name="de Jong P."/>
            <person name="Lindberg D.R."/>
            <person name="Seaver E.C."/>
            <person name="Weisblat D.A."/>
            <person name="Putnam N.H."/>
            <person name="Grigoriev I.V."/>
            <person name="Rokhsar D.S."/>
        </authorList>
    </citation>
    <scope>NUCLEOTIDE SEQUENCE</scope>
</reference>
<comment type="catalytic activity">
    <reaction evidence="12">
        <text>[(1-&gt;4)-N-acetyl-beta-D-glucosaminyl](n) + UDP-N-acetyl-alpha-D-glucosamine = [(1-&gt;4)-N-acetyl-beta-D-glucosaminyl](n+1) + UDP + H(+)</text>
        <dbReference type="Rhea" id="RHEA:16637"/>
        <dbReference type="Rhea" id="RHEA-COMP:9593"/>
        <dbReference type="Rhea" id="RHEA-COMP:9595"/>
        <dbReference type="ChEBI" id="CHEBI:15378"/>
        <dbReference type="ChEBI" id="CHEBI:17029"/>
        <dbReference type="ChEBI" id="CHEBI:57705"/>
        <dbReference type="ChEBI" id="CHEBI:58223"/>
        <dbReference type="EC" id="2.4.1.16"/>
    </reaction>
</comment>
<keyword evidence="6 13" id="KW-0812">Transmembrane</keyword>
<dbReference type="Proteomes" id="UP000015101">
    <property type="component" value="Unassembled WGS sequence"/>
</dbReference>
<feature type="transmembrane region" description="Helical" evidence="13">
    <location>
        <begin position="479"/>
        <end position="500"/>
    </location>
</feature>
<evidence type="ECO:0000256" key="1">
    <source>
        <dbReference type="ARBA" id="ARBA00004651"/>
    </source>
</evidence>
<dbReference type="InterPro" id="IPR004835">
    <property type="entry name" value="Chitin_synth"/>
</dbReference>
<dbReference type="GO" id="GO:0005886">
    <property type="term" value="C:plasma membrane"/>
    <property type="evidence" value="ECO:0007669"/>
    <property type="project" value="UniProtKB-SubCell"/>
</dbReference>
<dbReference type="STRING" id="6412.T1FXA7"/>
<evidence type="ECO:0000256" key="4">
    <source>
        <dbReference type="ARBA" id="ARBA00022676"/>
    </source>
</evidence>
<keyword evidence="10" id="KW-0325">Glycoprotein</keyword>
<feature type="chain" id="PRO_5010981050" description="chitin synthase" evidence="14">
    <location>
        <begin position="19"/>
        <end position="522"/>
    </location>
</feature>
<evidence type="ECO:0000313" key="16">
    <source>
        <dbReference type="EnsemblMetazoa" id="HelroP63069"/>
    </source>
</evidence>
<dbReference type="InParanoid" id="T1FXA7"/>
<accession>T1FXA7</accession>
<evidence type="ECO:0000256" key="3">
    <source>
        <dbReference type="ARBA" id="ARBA00022475"/>
    </source>
</evidence>
<comment type="subcellular location">
    <subcellularLocation>
        <location evidence="1">Cell membrane</location>
        <topology evidence="1">Multi-pass membrane protein</topology>
    </subcellularLocation>
</comment>
<evidence type="ECO:0000256" key="13">
    <source>
        <dbReference type="SAM" id="Phobius"/>
    </source>
</evidence>
<evidence type="ECO:0000256" key="14">
    <source>
        <dbReference type="SAM" id="SignalP"/>
    </source>
</evidence>
<dbReference type="EMBL" id="KB095811">
    <property type="protein sequence ID" value="ESO13172.1"/>
    <property type="molecule type" value="Genomic_DNA"/>
</dbReference>
<gene>
    <name evidence="16" type="primary">20213455</name>
    <name evidence="15" type="ORF">HELRODRAFT_63069</name>
</gene>
<keyword evidence="17" id="KW-1185">Reference proteome</keyword>
<reference evidence="16" key="3">
    <citation type="submission" date="2015-06" db="UniProtKB">
        <authorList>
            <consortium name="EnsemblMetazoa"/>
        </authorList>
    </citation>
    <scope>IDENTIFICATION</scope>
</reference>
<keyword evidence="4" id="KW-0328">Glycosyltransferase</keyword>
<keyword evidence="9 13" id="KW-0472">Membrane</keyword>
<dbReference type="PANTHER" id="PTHR22914">
    <property type="entry name" value="CHITIN SYNTHASE"/>
    <property type="match status" value="1"/>
</dbReference>
<evidence type="ECO:0000313" key="15">
    <source>
        <dbReference type="EMBL" id="ESO13172.1"/>
    </source>
</evidence>
<dbReference type="EnsemblMetazoa" id="HelroT63069">
    <property type="protein sequence ID" value="HelroP63069"/>
    <property type="gene ID" value="HelroG63069"/>
</dbReference>
<evidence type="ECO:0000256" key="12">
    <source>
        <dbReference type="ARBA" id="ARBA00048014"/>
    </source>
</evidence>
<keyword evidence="8" id="KW-0175">Coiled coil</keyword>
<dbReference type="PANTHER" id="PTHR22914:SF42">
    <property type="entry name" value="CHITIN SYNTHASE"/>
    <property type="match status" value="1"/>
</dbReference>
<sequence>MYFLFPVWWLSILWISRHLWFPGNEKLTKTSKLYINPLFEGTVLGESIMLNRNRYDQPRGSDSDLTSDLSIVNDDGNIESIVKKMRTDTTPFVYICATMWHENRTEMLQMMKSVFRLDRDQAARRNVQLIGVTDPDYYEFEANIFFDNAMNNHDDPDLDYTANDYVILLVEVVREAAKGVHDVSTRLDDPTKYPTPYGGRLEWTLPGENKLVVHLKDSAKIRHKKRWSQVMYMYYFLGYRLCCDETLTEDRKMTRSNHTFLLSLDGDVDFEPMALIFLIDLMKREEKVGAVCGRIHPIGSGPLVWFQEFEYAIGHWLQKATEHVMGCILCTPGCFSLFRGSAIMDENVMRSYTMLAVDPLQHLQYDQGEDNWLCTLLLQQGYKVEYCAASDSYTYCPEGLTEFFNQRKRWMPSKMTNMLDLLRSWKHTTYINENISFMYLFYQAAIQVASLLSPGIVFMVTVGALNISVQSFSQSFNVWGMAALNALPIILFVVVCMKFPTNIQVILRFRIFKFYIACPNNF</sequence>
<dbReference type="HOGENOM" id="CLU_522038_0_0_1"/>
<dbReference type="GO" id="GO:0006031">
    <property type="term" value="P:chitin biosynthetic process"/>
    <property type="evidence" value="ECO:0000318"/>
    <property type="project" value="GO_Central"/>
</dbReference>
<evidence type="ECO:0000256" key="2">
    <source>
        <dbReference type="ARBA" id="ARBA00012543"/>
    </source>
</evidence>
<evidence type="ECO:0000256" key="6">
    <source>
        <dbReference type="ARBA" id="ARBA00022692"/>
    </source>
</evidence>